<evidence type="ECO:0000313" key="6">
    <source>
        <dbReference type="Proteomes" id="UP001224661"/>
    </source>
</evidence>
<sequence>MNGYRELAAELRRRIDSGEFAVGSTLPRIMDLIEEYGLAKQTVRDAIGVLADDGLVVTSKRAGTIVRHRTPVRLPLSRYRSVVEPGGTKGPWETATSAAGLDGEMRLLQVECGDAPADLAELLELSEGDPLVYRLRHAVLLPDDLVQVQHAWYPRSIAEVAGLDSAGKVHGGAYGALTAAGFRPRTASETVESRPPTPDEAAELRISGRVWVATLERLTRDAQGQPLEVLRAIAPADRLKFTYDDLPL</sequence>
<dbReference type="Gene3D" id="1.10.10.10">
    <property type="entry name" value="Winged helix-like DNA-binding domain superfamily/Winged helix DNA-binding domain"/>
    <property type="match status" value="1"/>
</dbReference>
<reference evidence="5 6" key="1">
    <citation type="submission" date="2023-05" db="EMBL/GenBank/DDBJ databases">
        <title>Draft genome sequence of Streptomyces sp. B-S-A8 isolated from a cave soil in Thailand.</title>
        <authorList>
            <person name="Chamroensaksri N."/>
            <person name="Muangham S."/>
        </authorList>
    </citation>
    <scope>NUCLEOTIDE SEQUENCE [LARGE SCALE GENOMIC DNA]</scope>
    <source>
        <strain evidence="5 6">B-S-A8</strain>
    </source>
</reference>
<comment type="caution">
    <text evidence="5">The sequence shown here is derived from an EMBL/GenBank/DDBJ whole genome shotgun (WGS) entry which is preliminary data.</text>
</comment>
<dbReference type="SUPFAM" id="SSF64288">
    <property type="entry name" value="Chorismate lyase-like"/>
    <property type="match status" value="1"/>
</dbReference>
<dbReference type="SMART" id="SM00345">
    <property type="entry name" value="HTH_GNTR"/>
    <property type="match status" value="1"/>
</dbReference>
<dbReference type="EMBL" id="JASCIR010000050">
    <property type="protein sequence ID" value="MDI3390481.1"/>
    <property type="molecule type" value="Genomic_DNA"/>
</dbReference>
<keyword evidence="2" id="KW-0238">DNA-binding</keyword>
<dbReference type="SUPFAM" id="SSF46785">
    <property type="entry name" value="Winged helix' DNA-binding domain"/>
    <property type="match status" value="1"/>
</dbReference>
<name>A0ABT6S1B4_9ACTN</name>
<dbReference type="InterPro" id="IPR050679">
    <property type="entry name" value="Bact_HTH_transcr_reg"/>
</dbReference>
<dbReference type="PROSITE" id="PS50949">
    <property type="entry name" value="HTH_GNTR"/>
    <property type="match status" value="1"/>
</dbReference>
<dbReference type="Pfam" id="PF00392">
    <property type="entry name" value="GntR"/>
    <property type="match status" value="1"/>
</dbReference>
<evidence type="ECO:0000256" key="2">
    <source>
        <dbReference type="ARBA" id="ARBA00023125"/>
    </source>
</evidence>
<dbReference type="InterPro" id="IPR011663">
    <property type="entry name" value="UTRA"/>
</dbReference>
<feature type="domain" description="HTH gntR-type" evidence="4">
    <location>
        <begin position="1"/>
        <end position="69"/>
    </location>
</feature>
<evidence type="ECO:0000313" key="5">
    <source>
        <dbReference type="EMBL" id="MDI3390481.1"/>
    </source>
</evidence>
<dbReference type="InterPro" id="IPR000524">
    <property type="entry name" value="Tscrpt_reg_HTH_GntR"/>
</dbReference>
<dbReference type="InterPro" id="IPR028978">
    <property type="entry name" value="Chorismate_lyase_/UTRA_dom_sf"/>
</dbReference>
<organism evidence="5 6">
    <name type="scientific">Streptomyces solicavernae</name>
    <dbReference type="NCBI Taxonomy" id="3043614"/>
    <lineage>
        <taxon>Bacteria</taxon>
        <taxon>Bacillati</taxon>
        <taxon>Actinomycetota</taxon>
        <taxon>Actinomycetes</taxon>
        <taxon>Kitasatosporales</taxon>
        <taxon>Streptomycetaceae</taxon>
        <taxon>Streptomyces</taxon>
    </lineage>
</organism>
<dbReference type="PANTHER" id="PTHR44846">
    <property type="entry name" value="MANNOSYL-D-GLYCERATE TRANSPORT/METABOLISM SYSTEM REPRESSOR MNGR-RELATED"/>
    <property type="match status" value="1"/>
</dbReference>
<dbReference type="RefSeq" id="WP_282516969.1">
    <property type="nucleotide sequence ID" value="NZ_JASCIR010000050.1"/>
</dbReference>
<protein>
    <submittedName>
        <fullName evidence="5">GntR family transcriptional regulator</fullName>
    </submittedName>
</protein>
<dbReference type="InterPro" id="IPR036388">
    <property type="entry name" value="WH-like_DNA-bd_sf"/>
</dbReference>
<keyword evidence="6" id="KW-1185">Reference proteome</keyword>
<dbReference type="CDD" id="cd07377">
    <property type="entry name" value="WHTH_GntR"/>
    <property type="match status" value="1"/>
</dbReference>
<dbReference type="SMART" id="SM00866">
    <property type="entry name" value="UTRA"/>
    <property type="match status" value="1"/>
</dbReference>
<dbReference type="PANTHER" id="PTHR44846:SF17">
    <property type="entry name" value="GNTR-FAMILY TRANSCRIPTIONAL REGULATOR"/>
    <property type="match status" value="1"/>
</dbReference>
<keyword evidence="1" id="KW-0805">Transcription regulation</keyword>
<dbReference type="InterPro" id="IPR036390">
    <property type="entry name" value="WH_DNA-bd_sf"/>
</dbReference>
<accession>A0ABT6S1B4</accession>
<evidence type="ECO:0000256" key="3">
    <source>
        <dbReference type="ARBA" id="ARBA00023163"/>
    </source>
</evidence>
<dbReference type="Pfam" id="PF07702">
    <property type="entry name" value="UTRA"/>
    <property type="match status" value="1"/>
</dbReference>
<evidence type="ECO:0000259" key="4">
    <source>
        <dbReference type="PROSITE" id="PS50949"/>
    </source>
</evidence>
<evidence type="ECO:0000256" key="1">
    <source>
        <dbReference type="ARBA" id="ARBA00023015"/>
    </source>
</evidence>
<gene>
    <name evidence="5" type="ORF">QIS99_30445</name>
</gene>
<keyword evidence="3" id="KW-0804">Transcription</keyword>
<dbReference type="Gene3D" id="3.40.1410.10">
    <property type="entry name" value="Chorismate lyase-like"/>
    <property type="match status" value="1"/>
</dbReference>
<proteinExistence type="predicted"/>
<dbReference type="Proteomes" id="UP001224661">
    <property type="component" value="Unassembled WGS sequence"/>
</dbReference>